<dbReference type="OrthoDB" id="5278208at2759"/>
<feature type="compositionally biased region" description="Basic residues" evidence="3">
    <location>
        <begin position="140"/>
        <end position="162"/>
    </location>
</feature>
<evidence type="ECO:0000256" key="2">
    <source>
        <dbReference type="ARBA" id="ARBA00023242"/>
    </source>
</evidence>
<protein>
    <recommendedName>
        <fullName evidence="6">Zn(2)-C6 fungal-type domain-containing protein</fullName>
    </recommendedName>
</protein>
<evidence type="ECO:0000256" key="3">
    <source>
        <dbReference type="SAM" id="MobiDB-lite"/>
    </source>
</evidence>
<feature type="compositionally biased region" description="Basic and acidic residues" evidence="3">
    <location>
        <begin position="66"/>
        <end position="83"/>
    </location>
</feature>
<feature type="compositionally biased region" description="Acidic residues" evidence="3">
    <location>
        <begin position="113"/>
        <end position="124"/>
    </location>
</feature>
<dbReference type="GO" id="GO:0045944">
    <property type="term" value="P:positive regulation of transcription by RNA polymerase II"/>
    <property type="evidence" value="ECO:0007669"/>
    <property type="project" value="TreeGrafter"/>
</dbReference>
<organism evidence="4 5">
    <name type="scientific">Heterodermia speciosa</name>
    <dbReference type="NCBI Taxonomy" id="116794"/>
    <lineage>
        <taxon>Eukaryota</taxon>
        <taxon>Fungi</taxon>
        <taxon>Dikarya</taxon>
        <taxon>Ascomycota</taxon>
        <taxon>Pezizomycotina</taxon>
        <taxon>Lecanoromycetes</taxon>
        <taxon>OSLEUM clade</taxon>
        <taxon>Lecanoromycetidae</taxon>
        <taxon>Caliciales</taxon>
        <taxon>Physciaceae</taxon>
        <taxon>Heterodermia</taxon>
    </lineage>
</organism>
<dbReference type="InterPro" id="IPR021858">
    <property type="entry name" value="Fun_TF"/>
</dbReference>
<dbReference type="InterPro" id="IPR001138">
    <property type="entry name" value="Zn2Cys6_DnaBD"/>
</dbReference>
<dbReference type="Proteomes" id="UP000664521">
    <property type="component" value="Unassembled WGS sequence"/>
</dbReference>
<keyword evidence="2" id="KW-0539">Nucleus</keyword>
<dbReference type="GO" id="GO:0000981">
    <property type="term" value="F:DNA-binding transcription factor activity, RNA polymerase II-specific"/>
    <property type="evidence" value="ECO:0007669"/>
    <property type="project" value="InterPro"/>
</dbReference>
<comment type="caution">
    <text evidence="4">The sequence shown here is derived from an EMBL/GenBank/DDBJ whole genome shotgun (WGS) entry which is preliminary data.</text>
</comment>
<dbReference type="InterPro" id="IPR036864">
    <property type="entry name" value="Zn2-C6_fun-type_DNA-bd_sf"/>
</dbReference>
<reference evidence="4" key="1">
    <citation type="submission" date="2021-03" db="EMBL/GenBank/DDBJ databases">
        <authorList>
            <person name="Tagirdzhanova G."/>
        </authorList>
    </citation>
    <scope>NUCLEOTIDE SEQUENCE</scope>
</reference>
<comment type="subcellular location">
    <subcellularLocation>
        <location evidence="1">Nucleus</location>
    </subcellularLocation>
</comment>
<evidence type="ECO:0000256" key="1">
    <source>
        <dbReference type="ARBA" id="ARBA00004123"/>
    </source>
</evidence>
<dbReference type="AlphaFoldDB" id="A0A8H3IVD8"/>
<dbReference type="PANTHER" id="PTHR37534:SF10">
    <property type="entry name" value="ZN(II)2CYS6 TRANSCRIPTION FACTOR (EUROFUNG)"/>
    <property type="match status" value="1"/>
</dbReference>
<gene>
    <name evidence="4" type="ORF">HETSPECPRED_007428</name>
</gene>
<evidence type="ECO:0000313" key="4">
    <source>
        <dbReference type="EMBL" id="CAF9929645.1"/>
    </source>
</evidence>
<evidence type="ECO:0000313" key="5">
    <source>
        <dbReference type="Proteomes" id="UP000664521"/>
    </source>
</evidence>
<sequence length="677" mass="77729">MSNYFPFNPLQYQDHDGQPPQSFSHLTQAEIASCGTDPWFTLETAPPLAQPKSATEAESHISTNKEQCDEARPTCERCKKGPRECVYPEPRPNTKSGTKLGQVREIVEQNEQSSDEYEDEEQEMDPTMQTDELSAEQRSQKRAASARRRPRARISKPNRQRSSRSLQDVLPSVELIGVGTEKCLSPSTDDSGSLSTANSLSAGLKQSEKSSSVSTTASQEASVLWSHLPSDLQHHLEFHQQLTYHHWFFKHDAPYFLYTIMIEHALTYDPLLYAVVGFAAFHRTLKNRDGKIQDFLGYYNRSVTLLRRTLADGKRHTDATLLTILQLATFEEYLGDWVNLFGHQKAAYGILLELYSPETVSETEVRRRILSWYSRFDLFAGLMAGHSTVLGREWFYASDNYYRSQVLNYPENLDYKIEGAVAGHRLIAVDLATLFARLPRGEISITDFIRENKMIGERIENWMNPMNRFLSNQKYLVTSFEAAEARDVDDIVDPYVPGGLLRGDLWSANFMILDWTGIELMHKHQTALMLQQDPPPEMQSLALEICRLFETIEYWPHSRPGAILSTHGTIGIAVLYLPKDERHIMWCRRKLAKIESMGYIYPLTFRKKMAELWGLPELLHWWLPNDECYPPIIRSIRTFIEDRPHNLQPQSEDMRDMKAIFSNMSIQADATDTNRLG</sequence>
<feature type="region of interest" description="Disordered" evidence="3">
    <location>
        <begin position="49"/>
        <end position="168"/>
    </location>
</feature>
<keyword evidence="5" id="KW-1185">Reference proteome</keyword>
<feature type="compositionally biased region" description="Polar residues" evidence="3">
    <location>
        <begin position="185"/>
        <end position="201"/>
    </location>
</feature>
<dbReference type="GO" id="GO:0008270">
    <property type="term" value="F:zinc ion binding"/>
    <property type="evidence" value="ECO:0007669"/>
    <property type="project" value="InterPro"/>
</dbReference>
<proteinExistence type="predicted"/>
<accession>A0A8H3IVD8</accession>
<dbReference type="EMBL" id="CAJPDS010000052">
    <property type="protein sequence ID" value="CAF9929645.1"/>
    <property type="molecule type" value="Genomic_DNA"/>
</dbReference>
<dbReference type="GO" id="GO:0005634">
    <property type="term" value="C:nucleus"/>
    <property type="evidence" value="ECO:0007669"/>
    <property type="project" value="UniProtKB-SubCell"/>
</dbReference>
<dbReference type="CDD" id="cd00067">
    <property type="entry name" value="GAL4"/>
    <property type="match status" value="1"/>
</dbReference>
<dbReference type="GO" id="GO:0000976">
    <property type="term" value="F:transcription cis-regulatory region binding"/>
    <property type="evidence" value="ECO:0007669"/>
    <property type="project" value="TreeGrafter"/>
</dbReference>
<dbReference type="PANTHER" id="PTHR37534">
    <property type="entry name" value="TRANSCRIPTIONAL ACTIVATOR PROTEIN UGA3"/>
    <property type="match status" value="1"/>
</dbReference>
<name>A0A8H3IVD8_9LECA</name>
<dbReference type="Pfam" id="PF11951">
    <property type="entry name" value="Fungal_trans_2"/>
    <property type="match status" value="1"/>
</dbReference>
<feature type="region of interest" description="Disordered" evidence="3">
    <location>
        <begin position="184"/>
        <end position="213"/>
    </location>
</feature>
<dbReference type="Gene3D" id="4.10.240.10">
    <property type="entry name" value="Zn(2)-C6 fungal-type DNA-binding domain"/>
    <property type="match status" value="1"/>
</dbReference>
<evidence type="ECO:0008006" key="6">
    <source>
        <dbReference type="Google" id="ProtNLM"/>
    </source>
</evidence>